<organism evidence="1 2">
    <name type="scientific">Vibrio hyugaensis</name>
    <dbReference type="NCBI Taxonomy" id="1534743"/>
    <lineage>
        <taxon>Bacteria</taxon>
        <taxon>Pseudomonadati</taxon>
        <taxon>Pseudomonadota</taxon>
        <taxon>Gammaproteobacteria</taxon>
        <taxon>Vibrionales</taxon>
        <taxon>Vibrionaceae</taxon>
        <taxon>Vibrio</taxon>
    </lineage>
</organism>
<name>A0ABQ5Y2N6_9VIBR</name>
<reference evidence="2" key="1">
    <citation type="journal article" date="2019" name="Int. J. Syst. Evol. Microbiol.">
        <title>The Global Catalogue of Microorganisms (GCM) 10K type strain sequencing project: providing services to taxonomists for standard genome sequencing and annotation.</title>
        <authorList>
            <consortium name="The Broad Institute Genomics Platform"/>
            <consortium name="The Broad Institute Genome Sequencing Center for Infectious Disease"/>
            <person name="Wu L."/>
            <person name="Ma J."/>
        </authorList>
    </citation>
    <scope>NUCLEOTIDE SEQUENCE [LARGE SCALE GENOMIC DNA]</scope>
    <source>
        <strain evidence="2">NBRC 110633</strain>
    </source>
</reference>
<sequence length="233" mass="26164">MQELKVRRSLSSTITTGINKIVSTFLHKNEKAFFFNVDLSDSLFLEKIKLRSEQEYDVDQCPEITALKYIEKISHCFDGNVYLVVASHDIGPASKLRLKKGALWSNKELRNLEGYSGEVEVALGSTRLVSLVNLEKFDYESEGEAVLNWAFSFILLTKLDLESFNGLVEGWVAKGEKSVLAFNYDAVARDLLKLSTTSVLRYFPADNGRDETLVVVGNRGMLKDVSKVVHSIT</sequence>
<proteinExistence type="predicted"/>
<accession>A0ABQ5Y2N6</accession>
<dbReference type="EMBL" id="BSOE01000025">
    <property type="protein sequence ID" value="GLR04325.1"/>
    <property type="molecule type" value="Genomic_DNA"/>
</dbReference>
<evidence type="ECO:0000313" key="2">
    <source>
        <dbReference type="Proteomes" id="UP001156669"/>
    </source>
</evidence>
<dbReference type="RefSeq" id="WP_045402157.1">
    <property type="nucleotide sequence ID" value="NZ_BBLD01000048.1"/>
</dbReference>
<dbReference type="Proteomes" id="UP001156669">
    <property type="component" value="Unassembled WGS sequence"/>
</dbReference>
<keyword evidence="2" id="KW-1185">Reference proteome</keyword>
<evidence type="ECO:0008006" key="3">
    <source>
        <dbReference type="Google" id="ProtNLM"/>
    </source>
</evidence>
<evidence type="ECO:0000313" key="1">
    <source>
        <dbReference type="EMBL" id="GLR04325.1"/>
    </source>
</evidence>
<protein>
    <recommendedName>
        <fullName evidence="3">CobW C-terminal domain-containing protein</fullName>
    </recommendedName>
</protein>
<gene>
    <name evidence="1" type="ORF">GCM10007906_19120</name>
</gene>
<comment type="caution">
    <text evidence="1">The sequence shown here is derived from an EMBL/GenBank/DDBJ whole genome shotgun (WGS) entry which is preliminary data.</text>
</comment>